<evidence type="ECO:0000259" key="2">
    <source>
        <dbReference type="Pfam" id="PF19572"/>
    </source>
</evidence>
<evidence type="ECO:0000313" key="4">
    <source>
        <dbReference type="Proteomes" id="UP001310022"/>
    </source>
</evidence>
<reference evidence="3 4" key="1">
    <citation type="submission" date="2021-12" db="EMBL/GenBank/DDBJ databases">
        <title>Genome sequencing of bacteria with rrn-lacking chromosome and rrn-plasmid.</title>
        <authorList>
            <person name="Anda M."/>
            <person name="Iwasaki W."/>
        </authorList>
    </citation>
    <scope>NUCLEOTIDE SEQUENCE [LARGE SCALE GENOMIC DNA]</scope>
    <source>
        <strain evidence="3 4">NBRC 15940</strain>
    </source>
</reference>
<dbReference type="Proteomes" id="UP001310022">
    <property type="component" value="Unassembled WGS sequence"/>
</dbReference>
<feature type="chain" id="PRO_5042940913" description="Type IX secretion system protein PorV domain-containing protein" evidence="1">
    <location>
        <begin position="24"/>
        <end position="394"/>
    </location>
</feature>
<dbReference type="NCBIfam" id="NF033709">
    <property type="entry name" value="PorV_fam"/>
    <property type="match status" value="1"/>
</dbReference>
<dbReference type="Pfam" id="PF19572">
    <property type="entry name" value="PorV"/>
    <property type="match status" value="1"/>
</dbReference>
<sequence>MKKLNYIFSFLIALAFSPTTVFAQNIGPGGPNASGQQGGGVIQTAVPFMLISPDARSAGLGDMGAATSADLASAYWNPGKYAFIENDFAASLSYTPWLGKITNDMSISYLSGYYKLTREQLISVSLTYFNMGTIEFVDENGQTNLPQGRPRDYNIQVGYSRMLSESSGIGVNLKYIRSNLGASAVNGDIQPAQSVAADIGYYYNKKFKRSLKKSELSFGAVISNIGAKMTYLGEAEQQFLPANLRLGSVYSFNLDPYNKLCFGLEFNKLMVPTPTFDEDGNKINNQDKSVINGMFSSFGDAPNGFGEEIQEVKLQASMEYWYKELFAARLGYQYEDPEKGDRTYMTLGLGFYYNVFGLDVAYLVPFTRENPLAETIRFTLSFQFGEESTTSVRD</sequence>
<keyword evidence="4" id="KW-1185">Reference proteome</keyword>
<feature type="signal peptide" evidence="1">
    <location>
        <begin position="1"/>
        <end position="23"/>
    </location>
</feature>
<accession>A0AAN4W039</accession>
<dbReference type="InterPro" id="IPR047799">
    <property type="entry name" value="T9SS_OM_PorV"/>
</dbReference>
<dbReference type="EMBL" id="BQKE01000001">
    <property type="protein sequence ID" value="GJM62133.1"/>
    <property type="molecule type" value="Genomic_DNA"/>
</dbReference>
<dbReference type="RefSeq" id="WP_063790755.1">
    <property type="nucleotide sequence ID" value="NZ_BQKE01000001.1"/>
</dbReference>
<evidence type="ECO:0000256" key="1">
    <source>
        <dbReference type="SAM" id="SignalP"/>
    </source>
</evidence>
<dbReference type="AlphaFoldDB" id="A0AAN4W039"/>
<organism evidence="3 4">
    <name type="scientific">Persicobacter diffluens</name>
    <dbReference type="NCBI Taxonomy" id="981"/>
    <lineage>
        <taxon>Bacteria</taxon>
        <taxon>Pseudomonadati</taxon>
        <taxon>Bacteroidota</taxon>
        <taxon>Cytophagia</taxon>
        <taxon>Cytophagales</taxon>
        <taxon>Persicobacteraceae</taxon>
        <taxon>Persicobacter</taxon>
    </lineage>
</organism>
<evidence type="ECO:0000313" key="3">
    <source>
        <dbReference type="EMBL" id="GJM62133.1"/>
    </source>
</evidence>
<dbReference type="NCBIfam" id="NF033710">
    <property type="entry name" value="T9SS_OM_PorV"/>
    <property type="match status" value="1"/>
</dbReference>
<name>A0AAN4W039_9BACT</name>
<dbReference type="Gene3D" id="2.40.160.60">
    <property type="entry name" value="Outer membrane protein transport protein (OMPP1/FadL/TodX)"/>
    <property type="match status" value="1"/>
</dbReference>
<proteinExistence type="predicted"/>
<comment type="caution">
    <text evidence="3">The sequence shown here is derived from an EMBL/GenBank/DDBJ whole genome shotgun (WGS) entry which is preliminary data.</text>
</comment>
<feature type="domain" description="Type IX secretion system protein PorV" evidence="2">
    <location>
        <begin position="39"/>
        <end position="275"/>
    </location>
</feature>
<keyword evidence="1" id="KW-0732">Signal</keyword>
<dbReference type="InterPro" id="IPR045741">
    <property type="entry name" value="PorV"/>
</dbReference>
<protein>
    <recommendedName>
        <fullName evidence="2">Type IX secretion system protein PorV domain-containing protein</fullName>
    </recommendedName>
</protein>
<gene>
    <name evidence="3" type="primary">porV</name>
    <name evidence="3" type="ORF">PEDI_26850</name>
</gene>